<sequence length="230" mass="24034">MSGSPSPSLLRRRRRRGAAAATALALAAAMLTGGQLTGATRSSAAAAGSALWFDTATADQVVVATDSSGAPVLRDGYGREVVLRGFNVSGESKLAENGYLPFATRADADIAAAAMRKLTGADLIRLVVSWAGAEPTPAGVDTGYLSALTDQIQAFTSRGIRVLIDYHQDLYSRALFNQGSWYTGDGAPAWVVQAGGYPQESCGICVQWARTTSPTRRSPKRCTTSGTTGR</sequence>
<dbReference type="RefSeq" id="WP_332262538.1">
    <property type="nucleotide sequence ID" value="NZ_JBHEZZ010000002.1"/>
</dbReference>
<dbReference type="InterPro" id="IPR017853">
    <property type="entry name" value="GH"/>
</dbReference>
<dbReference type="PANTHER" id="PTHR31308:SF5">
    <property type="entry name" value="ERGOSTERYL-BETA-GLUCOSIDASE"/>
    <property type="match status" value="1"/>
</dbReference>
<protein>
    <submittedName>
        <fullName evidence="5">Cellulase family glycosylhydrolase</fullName>
    </submittedName>
</protein>
<dbReference type="Proteomes" id="UP001592528">
    <property type="component" value="Unassembled WGS sequence"/>
</dbReference>
<comment type="similarity">
    <text evidence="3">Belongs to the glycosyl hydrolase 5 (cellulase A) family.</text>
</comment>
<evidence type="ECO:0000259" key="4">
    <source>
        <dbReference type="Pfam" id="PF00150"/>
    </source>
</evidence>
<proteinExistence type="inferred from homology"/>
<organism evidence="5 6">
    <name type="scientific">Streptacidiphilus cavernicola</name>
    <dbReference type="NCBI Taxonomy" id="3342716"/>
    <lineage>
        <taxon>Bacteria</taxon>
        <taxon>Bacillati</taxon>
        <taxon>Actinomycetota</taxon>
        <taxon>Actinomycetes</taxon>
        <taxon>Kitasatosporales</taxon>
        <taxon>Streptomycetaceae</taxon>
        <taxon>Streptacidiphilus</taxon>
    </lineage>
</organism>
<feature type="domain" description="Glycoside hydrolase family 5" evidence="4">
    <location>
        <begin position="79"/>
        <end position="180"/>
    </location>
</feature>
<comment type="caution">
    <text evidence="5">The sequence shown here is derived from an EMBL/GenBank/DDBJ whole genome shotgun (WGS) entry which is preliminary data.</text>
</comment>
<dbReference type="InterPro" id="IPR001547">
    <property type="entry name" value="Glyco_hydro_5"/>
</dbReference>
<dbReference type="EMBL" id="JBHEZZ010000002">
    <property type="protein sequence ID" value="MFC1400744.1"/>
    <property type="molecule type" value="Genomic_DNA"/>
</dbReference>
<dbReference type="InterPro" id="IPR052066">
    <property type="entry name" value="Glycosphingolipid_Hydrolases"/>
</dbReference>
<dbReference type="PANTHER" id="PTHR31308">
    <property type="match status" value="1"/>
</dbReference>
<keyword evidence="1 3" id="KW-0378">Hydrolase</keyword>
<dbReference type="Gene3D" id="3.20.20.80">
    <property type="entry name" value="Glycosidases"/>
    <property type="match status" value="1"/>
</dbReference>
<evidence type="ECO:0000256" key="1">
    <source>
        <dbReference type="ARBA" id="ARBA00022801"/>
    </source>
</evidence>
<reference evidence="5 6" key="1">
    <citation type="submission" date="2024-09" db="EMBL/GenBank/DDBJ databases">
        <authorList>
            <person name="Lee S.D."/>
        </authorList>
    </citation>
    <scope>NUCLEOTIDE SEQUENCE [LARGE SCALE GENOMIC DNA]</scope>
    <source>
        <strain evidence="5 6">N1-5</strain>
    </source>
</reference>
<evidence type="ECO:0000256" key="2">
    <source>
        <dbReference type="ARBA" id="ARBA00023295"/>
    </source>
</evidence>
<keyword evidence="2 3" id="KW-0326">Glycosidase</keyword>
<dbReference type="Pfam" id="PF00150">
    <property type="entry name" value="Cellulase"/>
    <property type="match status" value="1"/>
</dbReference>
<keyword evidence="6" id="KW-1185">Reference proteome</keyword>
<evidence type="ECO:0000313" key="5">
    <source>
        <dbReference type="EMBL" id="MFC1400744.1"/>
    </source>
</evidence>
<dbReference type="SUPFAM" id="SSF51445">
    <property type="entry name" value="(Trans)glycosidases"/>
    <property type="match status" value="1"/>
</dbReference>
<name>A0ABV6UH25_9ACTN</name>
<accession>A0ABV6UH25</accession>
<evidence type="ECO:0000256" key="3">
    <source>
        <dbReference type="RuleBase" id="RU361153"/>
    </source>
</evidence>
<gene>
    <name evidence="5" type="ORF">ACEZDJ_05540</name>
</gene>
<evidence type="ECO:0000313" key="6">
    <source>
        <dbReference type="Proteomes" id="UP001592528"/>
    </source>
</evidence>